<dbReference type="Pfam" id="PF01368">
    <property type="entry name" value="DHH"/>
    <property type="match status" value="1"/>
</dbReference>
<keyword evidence="10" id="KW-1185">Reference proteome</keyword>
<comment type="caution">
    <text evidence="9">The sequence shown here is derived from an EMBL/GenBank/DDBJ whole genome shotgun (WGS) entry which is preliminary data.</text>
</comment>
<dbReference type="Proteomes" id="UP001529340">
    <property type="component" value="Unassembled WGS sequence"/>
</dbReference>
<evidence type="ECO:0000313" key="10">
    <source>
        <dbReference type="Proteomes" id="UP001529340"/>
    </source>
</evidence>
<protein>
    <recommendedName>
        <fullName evidence="2">Single-stranded-DNA-specific exonuclease RecJ</fullName>
    </recommendedName>
</protein>
<evidence type="ECO:0000256" key="4">
    <source>
        <dbReference type="ARBA" id="ARBA00022801"/>
    </source>
</evidence>
<feature type="domain" description="RecJ OB" evidence="8">
    <location>
        <begin position="463"/>
        <end position="557"/>
    </location>
</feature>
<dbReference type="Gene3D" id="3.10.310.30">
    <property type="match status" value="1"/>
</dbReference>
<keyword evidence="3" id="KW-0540">Nuclease</keyword>
<name>A0ABT7U9V1_9FIRM</name>
<accession>A0ABT7U9V1</accession>
<gene>
    <name evidence="9" type="ORF">QUV96_01890</name>
</gene>
<dbReference type="InterPro" id="IPR051673">
    <property type="entry name" value="SSDNA_exonuclease_RecJ"/>
</dbReference>
<dbReference type="Pfam" id="PF17768">
    <property type="entry name" value="RecJ_OB"/>
    <property type="match status" value="1"/>
</dbReference>
<evidence type="ECO:0000259" key="7">
    <source>
        <dbReference type="Pfam" id="PF02272"/>
    </source>
</evidence>
<dbReference type="InterPro" id="IPR038763">
    <property type="entry name" value="DHH_sf"/>
</dbReference>
<keyword evidence="4" id="KW-0378">Hydrolase</keyword>
<dbReference type="EMBL" id="JAUDCG010000005">
    <property type="protein sequence ID" value="MDM8156387.1"/>
    <property type="molecule type" value="Genomic_DNA"/>
</dbReference>
<evidence type="ECO:0000259" key="8">
    <source>
        <dbReference type="Pfam" id="PF17768"/>
    </source>
</evidence>
<dbReference type="RefSeq" id="WP_289606857.1">
    <property type="nucleotide sequence ID" value="NZ_JAUDCG010000005.1"/>
</dbReference>
<dbReference type="PANTHER" id="PTHR30255:SF2">
    <property type="entry name" value="SINGLE-STRANDED-DNA-SPECIFIC EXONUCLEASE RECJ"/>
    <property type="match status" value="1"/>
</dbReference>
<dbReference type="Pfam" id="PF02272">
    <property type="entry name" value="DHHA1"/>
    <property type="match status" value="1"/>
</dbReference>
<evidence type="ECO:0000256" key="2">
    <source>
        <dbReference type="ARBA" id="ARBA00019841"/>
    </source>
</evidence>
<feature type="domain" description="DDH" evidence="6">
    <location>
        <begin position="97"/>
        <end position="222"/>
    </location>
</feature>
<dbReference type="InterPro" id="IPR041122">
    <property type="entry name" value="RecJ_OB"/>
</dbReference>
<evidence type="ECO:0000259" key="6">
    <source>
        <dbReference type="Pfam" id="PF01368"/>
    </source>
</evidence>
<comment type="similarity">
    <text evidence="1">Belongs to the RecJ family.</text>
</comment>
<reference evidence="9" key="1">
    <citation type="submission" date="2023-06" db="EMBL/GenBank/DDBJ databases">
        <title>Identification and characterization of horizontal gene transfer across gut microbiota members of farm animals based on homology search.</title>
        <authorList>
            <person name="Schwarzerova J."/>
            <person name="Nykrynova M."/>
            <person name="Jureckova K."/>
            <person name="Cejkova D."/>
            <person name="Rychlik I."/>
        </authorList>
    </citation>
    <scope>NUCLEOTIDE SEQUENCE</scope>
    <source>
        <strain evidence="9">ET39</strain>
    </source>
</reference>
<dbReference type="InterPro" id="IPR001667">
    <property type="entry name" value="DDH_dom"/>
</dbReference>
<proteinExistence type="inferred from homology"/>
<dbReference type="InterPro" id="IPR003156">
    <property type="entry name" value="DHHA1_dom"/>
</dbReference>
<keyword evidence="5" id="KW-0269">Exonuclease</keyword>
<evidence type="ECO:0000256" key="3">
    <source>
        <dbReference type="ARBA" id="ARBA00022722"/>
    </source>
</evidence>
<dbReference type="Gene3D" id="3.90.1640.30">
    <property type="match status" value="1"/>
</dbReference>
<dbReference type="PANTHER" id="PTHR30255">
    <property type="entry name" value="SINGLE-STRANDED-DNA-SPECIFIC EXONUCLEASE RECJ"/>
    <property type="match status" value="1"/>
</dbReference>
<organism evidence="9 10">
    <name type="scientific">Amedibacillus dolichus</name>
    <dbReference type="NCBI Taxonomy" id="31971"/>
    <lineage>
        <taxon>Bacteria</taxon>
        <taxon>Bacillati</taxon>
        <taxon>Bacillota</taxon>
        <taxon>Erysipelotrichia</taxon>
        <taxon>Erysipelotrichales</taxon>
        <taxon>Erysipelotrichaceae</taxon>
        <taxon>Amedibacillus</taxon>
    </lineage>
</organism>
<evidence type="ECO:0000313" key="9">
    <source>
        <dbReference type="EMBL" id="MDM8156387.1"/>
    </source>
</evidence>
<sequence length="561" mass="63134">MERESDTITYSDRMTEENRQKGKTIMMEERLDIERENELMVRFGLTRLCARVVACRGCSDDQVAALLAEATMADPWEAEGMAQVVERLRQARNDQEKVLVCGDYDADGICATAIMVDALRRFGLTVGFYIPDRLSEGYGLNEKTVRMAKERAYSLLITVDNGVRAFAPLQTARQLGLDVIVTDHHVMDAQEPIVCSCLLHPQRMGEAFRTLSGAGVALEVSRALGTVNERQIVYAGVAVIGDVMEMKGETRSIVRQCIALLNQQRVRSIQLLANDSSVWDEMKIAFQIVPKLNVTGRLSDRCNVNNTVRYLLSENGSDLITVSKQIAVLNETRKAMSTQMIQTAQRRLSSQSAFLIVSDPSFHEGIVGLVAGKLCEQYGRPCMVLAQKGDRLRGSIRSVEGVDLSHFFDDLDCLKEYGGHALAAGIAFDCRDRGEVERYVEKKMQLLLPLPPVQTRYIPIERELLTLEQVDSLRLLRPFGNGFEEPLFCVQDLTIADTRTLSGEQHMKWTEKNGMELLFFHVGDRMQDLKEGGFRHFGGTLGINQFRHQRKVSMILREVER</sequence>
<reference evidence="9" key="2">
    <citation type="submission" date="2023-06" db="EMBL/GenBank/DDBJ databases">
        <authorList>
            <person name="Zeman M."/>
            <person name="Kubasova T."/>
            <person name="Jahodarova E."/>
            <person name="Nykrynova M."/>
            <person name="Rychlik I."/>
        </authorList>
    </citation>
    <scope>NUCLEOTIDE SEQUENCE</scope>
    <source>
        <strain evidence="9">ET39</strain>
    </source>
</reference>
<evidence type="ECO:0000256" key="5">
    <source>
        <dbReference type="ARBA" id="ARBA00022839"/>
    </source>
</evidence>
<dbReference type="SUPFAM" id="SSF64182">
    <property type="entry name" value="DHH phosphoesterases"/>
    <property type="match status" value="1"/>
</dbReference>
<evidence type="ECO:0000256" key="1">
    <source>
        <dbReference type="ARBA" id="ARBA00005915"/>
    </source>
</evidence>
<feature type="domain" description="DHHA1" evidence="7">
    <location>
        <begin position="356"/>
        <end position="428"/>
    </location>
</feature>